<feature type="compositionally biased region" description="Polar residues" evidence="1">
    <location>
        <begin position="42"/>
        <end position="51"/>
    </location>
</feature>
<feature type="compositionally biased region" description="Low complexity" evidence="1">
    <location>
        <begin position="20"/>
        <end position="35"/>
    </location>
</feature>
<dbReference type="OrthoDB" id="206902at2759"/>
<evidence type="ECO:0000313" key="3">
    <source>
        <dbReference type="Proteomes" id="UP000266841"/>
    </source>
</evidence>
<evidence type="ECO:0000256" key="1">
    <source>
        <dbReference type="SAM" id="MobiDB-lite"/>
    </source>
</evidence>
<reference evidence="2 3" key="1">
    <citation type="journal article" date="2012" name="Genome Biol.">
        <title>Genome and low-iron response of an oceanic diatom adapted to chronic iron limitation.</title>
        <authorList>
            <person name="Lommer M."/>
            <person name="Specht M."/>
            <person name="Roy A.S."/>
            <person name="Kraemer L."/>
            <person name="Andreson R."/>
            <person name="Gutowska M.A."/>
            <person name="Wolf J."/>
            <person name="Bergner S.V."/>
            <person name="Schilhabel M.B."/>
            <person name="Klostermeier U.C."/>
            <person name="Beiko R.G."/>
            <person name="Rosenstiel P."/>
            <person name="Hippler M."/>
            <person name="Laroche J."/>
        </authorList>
    </citation>
    <scope>NUCLEOTIDE SEQUENCE [LARGE SCALE GENOMIC DNA]</scope>
    <source>
        <strain evidence="2 3">CCMP1005</strain>
    </source>
</reference>
<feature type="region of interest" description="Disordered" evidence="1">
    <location>
        <begin position="1"/>
        <end position="59"/>
    </location>
</feature>
<dbReference type="Proteomes" id="UP000266841">
    <property type="component" value="Unassembled WGS sequence"/>
</dbReference>
<dbReference type="eggNOG" id="ENOG502QPS9">
    <property type="taxonomic scope" value="Eukaryota"/>
</dbReference>
<comment type="caution">
    <text evidence="2">The sequence shown here is derived from an EMBL/GenBank/DDBJ whole genome shotgun (WGS) entry which is preliminary data.</text>
</comment>
<keyword evidence="3" id="KW-1185">Reference proteome</keyword>
<dbReference type="PANTHER" id="PTHR35213:SF5">
    <property type="entry name" value="RING-TYPE DOMAIN-CONTAINING PROTEIN"/>
    <property type="match status" value="1"/>
</dbReference>
<sequence>MLPPPPANAASVSKLPMGTPSPLSVDPTSSSVVTVGTGGTNKAGSLRQNATPYHHHTRTTSVNRSATVSSREMALQNNTVATRLTKYPTSISTRANTHAKATATNMASATALGSSLRYAARPATVPSSGVVAAASSLAQSAQTPSSLHRPVAGLSHYTIPPDASSISTKKKGGQPLRRGKWTTEEEAYAARLIHEFKSGLLPLTDGTTLRNFLSKLLNCDPMRISKKFVGNNCIGKQVFRRKVADINSLTPAQISQIRVELSE</sequence>
<dbReference type="PANTHER" id="PTHR35213">
    <property type="entry name" value="RING-TYPE DOMAIN-CONTAINING PROTEIN-RELATED"/>
    <property type="match status" value="1"/>
</dbReference>
<name>K0T5L8_THAOC</name>
<proteinExistence type="predicted"/>
<protein>
    <recommendedName>
        <fullName evidence="4">Myb-like domain-containing protein</fullName>
    </recommendedName>
</protein>
<dbReference type="AlphaFoldDB" id="K0T5L8"/>
<gene>
    <name evidence="2" type="ORF">THAOC_10204</name>
</gene>
<evidence type="ECO:0008006" key="4">
    <source>
        <dbReference type="Google" id="ProtNLM"/>
    </source>
</evidence>
<accession>K0T5L8</accession>
<dbReference type="EMBL" id="AGNL01011117">
    <property type="protein sequence ID" value="EJK68601.1"/>
    <property type="molecule type" value="Genomic_DNA"/>
</dbReference>
<organism evidence="2 3">
    <name type="scientific">Thalassiosira oceanica</name>
    <name type="common">Marine diatom</name>
    <dbReference type="NCBI Taxonomy" id="159749"/>
    <lineage>
        <taxon>Eukaryota</taxon>
        <taxon>Sar</taxon>
        <taxon>Stramenopiles</taxon>
        <taxon>Ochrophyta</taxon>
        <taxon>Bacillariophyta</taxon>
        <taxon>Coscinodiscophyceae</taxon>
        <taxon>Thalassiosirophycidae</taxon>
        <taxon>Thalassiosirales</taxon>
        <taxon>Thalassiosiraceae</taxon>
        <taxon>Thalassiosira</taxon>
    </lineage>
</organism>
<evidence type="ECO:0000313" key="2">
    <source>
        <dbReference type="EMBL" id="EJK68601.1"/>
    </source>
</evidence>